<feature type="region of interest" description="Disordered" evidence="2">
    <location>
        <begin position="384"/>
        <end position="446"/>
    </location>
</feature>
<dbReference type="PANTHER" id="PTHR45615:SF80">
    <property type="entry name" value="GRIP DOMAIN-CONTAINING PROTEIN"/>
    <property type="match status" value="1"/>
</dbReference>
<organism evidence="3 4">
    <name type="scientific">Sporormia fimetaria CBS 119925</name>
    <dbReference type="NCBI Taxonomy" id="1340428"/>
    <lineage>
        <taxon>Eukaryota</taxon>
        <taxon>Fungi</taxon>
        <taxon>Dikarya</taxon>
        <taxon>Ascomycota</taxon>
        <taxon>Pezizomycotina</taxon>
        <taxon>Dothideomycetes</taxon>
        <taxon>Pleosporomycetidae</taxon>
        <taxon>Pleosporales</taxon>
        <taxon>Sporormiaceae</taxon>
        <taxon>Sporormia</taxon>
    </lineage>
</organism>
<feature type="coiled-coil region" evidence="1">
    <location>
        <begin position="226"/>
        <end position="257"/>
    </location>
</feature>
<evidence type="ECO:0000256" key="2">
    <source>
        <dbReference type="SAM" id="MobiDB-lite"/>
    </source>
</evidence>
<feature type="compositionally biased region" description="Basic and acidic residues" evidence="2">
    <location>
        <begin position="407"/>
        <end position="416"/>
    </location>
</feature>
<dbReference type="Proteomes" id="UP000799440">
    <property type="component" value="Unassembled WGS sequence"/>
</dbReference>
<feature type="compositionally biased region" description="Polar residues" evidence="2">
    <location>
        <begin position="629"/>
        <end position="647"/>
    </location>
</feature>
<name>A0A6A6VQU2_9PLEO</name>
<feature type="compositionally biased region" description="Polar residues" evidence="2">
    <location>
        <begin position="340"/>
        <end position="371"/>
    </location>
</feature>
<reference evidence="3" key="1">
    <citation type="journal article" date="2020" name="Stud. Mycol.">
        <title>101 Dothideomycetes genomes: a test case for predicting lifestyles and emergence of pathogens.</title>
        <authorList>
            <person name="Haridas S."/>
            <person name="Albert R."/>
            <person name="Binder M."/>
            <person name="Bloem J."/>
            <person name="Labutti K."/>
            <person name="Salamov A."/>
            <person name="Andreopoulos B."/>
            <person name="Baker S."/>
            <person name="Barry K."/>
            <person name="Bills G."/>
            <person name="Bluhm B."/>
            <person name="Cannon C."/>
            <person name="Castanera R."/>
            <person name="Culley D."/>
            <person name="Daum C."/>
            <person name="Ezra D."/>
            <person name="Gonzalez J."/>
            <person name="Henrissat B."/>
            <person name="Kuo A."/>
            <person name="Liang C."/>
            <person name="Lipzen A."/>
            <person name="Lutzoni F."/>
            <person name="Magnuson J."/>
            <person name="Mondo S."/>
            <person name="Nolan M."/>
            <person name="Ohm R."/>
            <person name="Pangilinan J."/>
            <person name="Park H.-J."/>
            <person name="Ramirez L."/>
            <person name="Alfaro M."/>
            <person name="Sun H."/>
            <person name="Tritt A."/>
            <person name="Yoshinaga Y."/>
            <person name="Zwiers L.-H."/>
            <person name="Turgeon B."/>
            <person name="Goodwin S."/>
            <person name="Spatafora J."/>
            <person name="Crous P."/>
            <person name="Grigoriev I."/>
        </authorList>
    </citation>
    <scope>NUCLEOTIDE SEQUENCE</scope>
    <source>
        <strain evidence="3">CBS 119925</strain>
    </source>
</reference>
<feature type="compositionally biased region" description="Basic residues" evidence="2">
    <location>
        <begin position="307"/>
        <end position="316"/>
    </location>
</feature>
<accession>A0A6A6VQU2</accession>
<feature type="region of interest" description="Disordered" evidence="2">
    <location>
        <begin position="628"/>
        <end position="688"/>
    </location>
</feature>
<feature type="compositionally biased region" description="Low complexity" evidence="2">
    <location>
        <begin position="324"/>
        <end position="339"/>
    </location>
</feature>
<keyword evidence="4" id="KW-1185">Reference proteome</keyword>
<evidence type="ECO:0000313" key="4">
    <source>
        <dbReference type="Proteomes" id="UP000799440"/>
    </source>
</evidence>
<feature type="compositionally biased region" description="Low complexity" evidence="2">
    <location>
        <begin position="545"/>
        <end position="559"/>
    </location>
</feature>
<proteinExistence type="predicted"/>
<sequence length="725" mass="78070">MDIDTSSHVLCPAPIAPAMPLTFALQALLIRHEAYVADSERERSQMAATIEALEKEKAELEQQNVDTIKANRDLLNQLEQLNSAVASSDAHVRTLEDTLHSAEEEIERLSALAARTQMLEQQLIELEREQAALQGSLDLKIADERTAVQRWRRAEKTIGELQDQIDRIEAEARQERDRHDEIVSRMKRRMAVDSELAAAERAKGEGSQDGGPSVVSHFVKDILLDNANLQHGIVELREMLQNSNEEVERLREQLQVHQPLSPSSEIVPAPSSLQKELGGEPLVKQAVHIHHHYHTNPPKKDVTKPQLQKRVRKPRYNRTPGRPTIPSSPSISSTILSQTAVTVPPNTQRWSNATTLTPSSAPGSPLSTSHRGSIIERVFSDVAYDSSRPTSPSDSVVSPINDPRTLGQDRNDEAHRNQKSLAQSLKPPSLSTIRSASSPISLTTKSSPATAIISAASPPDSLSNEVFLLSPSLHSVIHEEPEEDAILTQSLHPATSNPNLKWETGATPIVPTMPNLRRAASHESMISVSGMDIHTLQSRPSQALFSSSPHFGSPSGTSSDPILTPWTATATPVMSGRKTDGGASSRSLLYGTLVNQKRGTAARTPTSSNTGLGKKVGGWVFGKWGATPAISSSRTKPSPARASSDQIGQGAVGGAAERSGNPPVAGSLDGSTTSKPTSVPIRLRPPGINQSGPLLGFFDAIPPTPTKVVVTDLDADALGEALQES</sequence>
<dbReference type="OrthoDB" id="4088568at2759"/>
<dbReference type="AlphaFoldDB" id="A0A6A6VQU2"/>
<protein>
    <submittedName>
        <fullName evidence="3">Uncharacterized protein</fullName>
    </submittedName>
</protein>
<feature type="region of interest" description="Disordered" evidence="2">
    <location>
        <begin position="293"/>
        <end position="371"/>
    </location>
</feature>
<dbReference type="EMBL" id="MU006562">
    <property type="protein sequence ID" value="KAF2751587.1"/>
    <property type="molecule type" value="Genomic_DNA"/>
</dbReference>
<feature type="compositionally biased region" description="Polar residues" evidence="2">
    <location>
        <begin position="387"/>
        <end position="398"/>
    </location>
</feature>
<keyword evidence="1" id="KW-0175">Coiled coil</keyword>
<feature type="coiled-coil region" evidence="1">
    <location>
        <begin position="36"/>
        <end position="185"/>
    </location>
</feature>
<evidence type="ECO:0000256" key="1">
    <source>
        <dbReference type="SAM" id="Coils"/>
    </source>
</evidence>
<gene>
    <name evidence="3" type="ORF">M011DRAFT_464310</name>
</gene>
<dbReference type="PANTHER" id="PTHR45615">
    <property type="entry name" value="MYOSIN HEAVY CHAIN, NON-MUSCLE"/>
    <property type="match status" value="1"/>
</dbReference>
<evidence type="ECO:0000313" key="3">
    <source>
        <dbReference type="EMBL" id="KAF2751587.1"/>
    </source>
</evidence>
<feature type="region of interest" description="Disordered" evidence="2">
    <location>
        <begin position="543"/>
        <end position="563"/>
    </location>
</feature>
<feature type="compositionally biased region" description="Polar residues" evidence="2">
    <location>
        <begin position="429"/>
        <end position="442"/>
    </location>
</feature>